<keyword evidence="1" id="KW-0805">Transcription regulation</keyword>
<dbReference type="RefSeq" id="WP_189244138.1">
    <property type="nucleotide sequence ID" value="NZ_BMQP01000083.1"/>
</dbReference>
<dbReference type="Gene3D" id="1.10.357.10">
    <property type="entry name" value="Tetracycline Repressor, domain 2"/>
    <property type="match status" value="1"/>
</dbReference>
<comment type="caution">
    <text evidence="6">The sequence shown here is derived from an EMBL/GenBank/DDBJ whole genome shotgun (WGS) entry which is preliminary data.</text>
</comment>
<evidence type="ECO:0000256" key="1">
    <source>
        <dbReference type="ARBA" id="ARBA00023015"/>
    </source>
</evidence>
<dbReference type="SUPFAM" id="SSF48498">
    <property type="entry name" value="Tetracyclin repressor-like, C-terminal domain"/>
    <property type="match status" value="1"/>
</dbReference>
<name>A0A8J3WGD6_PLARO</name>
<proteinExistence type="predicted"/>
<dbReference type="SUPFAM" id="SSF46689">
    <property type="entry name" value="Homeodomain-like"/>
    <property type="match status" value="1"/>
</dbReference>
<dbReference type="InterPro" id="IPR050109">
    <property type="entry name" value="HTH-type_TetR-like_transc_reg"/>
</dbReference>
<dbReference type="InterPro" id="IPR001647">
    <property type="entry name" value="HTH_TetR"/>
</dbReference>
<keyword evidence="3" id="KW-0804">Transcription</keyword>
<evidence type="ECO:0000259" key="5">
    <source>
        <dbReference type="PROSITE" id="PS50977"/>
    </source>
</evidence>
<sequence length="205" mass="22567">MAHVSAAERRPQLIRAAIAVMSRDGVAAASTRAIAAELGIAQATVHYVYGAKDELYRAVIEQLTTDIAEQVRGIDIPTEPNFQATIGAYARQLWRTVVEQPHVHRLITELFVMGLRSPSLRPTVTDYQRQLDTVFEDAFRKAAAYTGTTLVRPVEEVARFFFAGLDGLILHRLARPDDMADERSLDQIVAATAALAEGRLPLSVV</sequence>
<accession>A0A8J3WGD6</accession>
<keyword evidence="7" id="KW-1185">Reference proteome</keyword>
<evidence type="ECO:0000313" key="6">
    <source>
        <dbReference type="EMBL" id="GIH89209.1"/>
    </source>
</evidence>
<organism evidence="6 7">
    <name type="scientific">Planobispora rosea</name>
    <dbReference type="NCBI Taxonomy" id="35762"/>
    <lineage>
        <taxon>Bacteria</taxon>
        <taxon>Bacillati</taxon>
        <taxon>Actinomycetota</taxon>
        <taxon>Actinomycetes</taxon>
        <taxon>Streptosporangiales</taxon>
        <taxon>Streptosporangiaceae</taxon>
        <taxon>Planobispora</taxon>
    </lineage>
</organism>
<dbReference type="InterPro" id="IPR036271">
    <property type="entry name" value="Tet_transcr_reg_TetR-rel_C_sf"/>
</dbReference>
<dbReference type="AlphaFoldDB" id="A0A8J3WGD6"/>
<dbReference type="InterPro" id="IPR041583">
    <property type="entry name" value="TetR_C_31"/>
</dbReference>
<feature type="domain" description="HTH tetR-type" evidence="5">
    <location>
        <begin position="7"/>
        <end position="67"/>
    </location>
</feature>
<dbReference type="Pfam" id="PF00440">
    <property type="entry name" value="TetR_N"/>
    <property type="match status" value="1"/>
</dbReference>
<evidence type="ECO:0000256" key="3">
    <source>
        <dbReference type="ARBA" id="ARBA00023163"/>
    </source>
</evidence>
<dbReference type="Proteomes" id="UP000655044">
    <property type="component" value="Unassembled WGS sequence"/>
</dbReference>
<dbReference type="InterPro" id="IPR009057">
    <property type="entry name" value="Homeodomain-like_sf"/>
</dbReference>
<dbReference type="PROSITE" id="PS50977">
    <property type="entry name" value="HTH_TETR_2"/>
    <property type="match status" value="1"/>
</dbReference>
<protein>
    <submittedName>
        <fullName evidence="6">Putative transcriptional regulator, TetR family protein</fullName>
    </submittedName>
</protein>
<evidence type="ECO:0000256" key="4">
    <source>
        <dbReference type="PROSITE-ProRule" id="PRU00335"/>
    </source>
</evidence>
<evidence type="ECO:0000313" key="7">
    <source>
        <dbReference type="Proteomes" id="UP000655044"/>
    </source>
</evidence>
<evidence type="ECO:0000256" key="2">
    <source>
        <dbReference type="ARBA" id="ARBA00023125"/>
    </source>
</evidence>
<keyword evidence="2 4" id="KW-0238">DNA-binding</keyword>
<dbReference type="EMBL" id="BOOI01000115">
    <property type="protein sequence ID" value="GIH89209.1"/>
    <property type="molecule type" value="Genomic_DNA"/>
</dbReference>
<gene>
    <name evidence="6" type="ORF">Pro02_76170</name>
</gene>
<dbReference type="PANTHER" id="PTHR30055:SF234">
    <property type="entry name" value="HTH-TYPE TRANSCRIPTIONAL REGULATOR BETI"/>
    <property type="match status" value="1"/>
</dbReference>
<dbReference type="GO" id="GO:0000976">
    <property type="term" value="F:transcription cis-regulatory region binding"/>
    <property type="evidence" value="ECO:0007669"/>
    <property type="project" value="TreeGrafter"/>
</dbReference>
<dbReference type="Pfam" id="PF17940">
    <property type="entry name" value="TetR_C_31"/>
    <property type="match status" value="1"/>
</dbReference>
<dbReference type="PANTHER" id="PTHR30055">
    <property type="entry name" value="HTH-TYPE TRANSCRIPTIONAL REGULATOR RUTR"/>
    <property type="match status" value="1"/>
</dbReference>
<reference evidence="6" key="1">
    <citation type="submission" date="2021-01" db="EMBL/GenBank/DDBJ databases">
        <title>Whole genome shotgun sequence of Planobispora rosea NBRC 15558.</title>
        <authorList>
            <person name="Komaki H."/>
            <person name="Tamura T."/>
        </authorList>
    </citation>
    <scope>NUCLEOTIDE SEQUENCE</scope>
    <source>
        <strain evidence="6">NBRC 15558</strain>
    </source>
</reference>
<feature type="DNA-binding region" description="H-T-H motif" evidence="4">
    <location>
        <begin position="30"/>
        <end position="49"/>
    </location>
</feature>
<dbReference type="GO" id="GO:0003700">
    <property type="term" value="F:DNA-binding transcription factor activity"/>
    <property type="evidence" value="ECO:0007669"/>
    <property type="project" value="TreeGrafter"/>
</dbReference>